<proteinExistence type="predicted"/>
<dbReference type="RefSeq" id="WP_140466296.1">
    <property type="nucleotide sequence ID" value="NZ_RCYZ01000003.1"/>
</dbReference>
<dbReference type="AlphaFoldDB" id="A0A502GZH5"/>
<dbReference type="EMBL" id="RCYZ01000003">
    <property type="protein sequence ID" value="TPG66658.1"/>
    <property type="molecule type" value="Genomic_DNA"/>
</dbReference>
<comment type="caution">
    <text evidence="2">The sequence shown here is derived from an EMBL/GenBank/DDBJ whole genome shotgun (WGS) entry which is preliminary data.</text>
</comment>
<dbReference type="Proteomes" id="UP000317646">
    <property type="component" value="Unassembled WGS sequence"/>
</dbReference>
<accession>A0A502GZH5</accession>
<name>A0A502GZH5_9BACT</name>
<dbReference type="OrthoDB" id="1367364at2"/>
<sequence length="148" mass="17405">MKKILLLSLLTFLTHYSYCQSTPESIVAEFFKEYPKGPAKAVETLYATNPWSTRNRDGIEQIKSEVNKLTLDYVGKYHGYEPITKRHAGNSFALHSYLVRYDRQPLRFTFEFYKADDKWIVYAFKFDSNIDDELEESAKLNYFSSEPK</sequence>
<keyword evidence="1" id="KW-0732">Signal</keyword>
<evidence type="ECO:0000313" key="3">
    <source>
        <dbReference type="Proteomes" id="UP000317646"/>
    </source>
</evidence>
<keyword evidence="3" id="KW-1185">Reference proteome</keyword>
<protein>
    <recommendedName>
        <fullName evidence="4">DUF4019 domain-containing protein</fullName>
    </recommendedName>
</protein>
<gene>
    <name evidence="2" type="ORF">EAH73_09725</name>
</gene>
<organism evidence="2 3">
    <name type="scientific">Hymenobacter nivis</name>
    <dbReference type="NCBI Taxonomy" id="1850093"/>
    <lineage>
        <taxon>Bacteria</taxon>
        <taxon>Pseudomonadati</taxon>
        <taxon>Bacteroidota</taxon>
        <taxon>Cytophagia</taxon>
        <taxon>Cytophagales</taxon>
        <taxon>Hymenobacteraceae</taxon>
        <taxon>Hymenobacter</taxon>
    </lineage>
</organism>
<reference evidence="2 3" key="1">
    <citation type="journal article" date="2019" name="Environ. Microbiol.">
        <title>Species interactions and distinct microbial communities in high Arctic permafrost affected cryosols are associated with the CH4 and CO2 gas fluxes.</title>
        <authorList>
            <person name="Altshuler I."/>
            <person name="Hamel J."/>
            <person name="Turney S."/>
            <person name="Magnuson E."/>
            <person name="Levesque R."/>
            <person name="Greer C."/>
            <person name="Whyte L.G."/>
        </authorList>
    </citation>
    <scope>NUCLEOTIDE SEQUENCE [LARGE SCALE GENOMIC DNA]</scope>
    <source>
        <strain evidence="2 3">S9.2P</strain>
    </source>
</reference>
<evidence type="ECO:0000313" key="2">
    <source>
        <dbReference type="EMBL" id="TPG66658.1"/>
    </source>
</evidence>
<feature type="chain" id="PRO_5021367299" description="DUF4019 domain-containing protein" evidence="1">
    <location>
        <begin position="20"/>
        <end position="148"/>
    </location>
</feature>
<feature type="signal peptide" evidence="1">
    <location>
        <begin position="1"/>
        <end position="19"/>
    </location>
</feature>
<evidence type="ECO:0008006" key="4">
    <source>
        <dbReference type="Google" id="ProtNLM"/>
    </source>
</evidence>
<evidence type="ECO:0000256" key="1">
    <source>
        <dbReference type="SAM" id="SignalP"/>
    </source>
</evidence>